<accession>A0A2N5S7Q8</accession>
<feature type="non-terminal residue" evidence="1">
    <location>
        <position position="1"/>
    </location>
</feature>
<protein>
    <submittedName>
        <fullName evidence="1">Uncharacterized protein</fullName>
    </submittedName>
</protein>
<dbReference type="AlphaFoldDB" id="A0A2N5S7Q8"/>
<reference evidence="1 2" key="1">
    <citation type="submission" date="2017-11" db="EMBL/GenBank/DDBJ databases">
        <title>De novo assembly and phasing of dikaryotic genomes from two isolates of Puccinia coronata f. sp. avenae, the causal agent of oat crown rust.</title>
        <authorList>
            <person name="Miller M.E."/>
            <person name="Zhang Y."/>
            <person name="Omidvar V."/>
            <person name="Sperschneider J."/>
            <person name="Schwessinger B."/>
            <person name="Raley C."/>
            <person name="Palmer J.M."/>
            <person name="Garnica D."/>
            <person name="Upadhyaya N."/>
            <person name="Rathjen J."/>
            <person name="Taylor J.M."/>
            <person name="Park R.F."/>
            <person name="Dodds P.N."/>
            <person name="Hirsch C.D."/>
            <person name="Kianian S.F."/>
            <person name="Figueroa M."/>
        </authorList>
    </citation>
    <scope>NUCLEOTIDE SEQUENCE [LARGE SCALE GENOMIC DNA]</scope>
    <source>
        <strain evidence="1">12NC29</strain>
    </source>
</reference>
<keyword evidence="2" id="KW-1185">Reference proteome</keyword>
<proteinExistence type="predicted"/>
<organism evidence="1 2">
    <name type="scientific">Puccinia coronata f. sp. avenae</name>
    <dbReference type="NCBI Taxonomy" id="200324"/>
    <lineage>
        <taxon>Eukaryota</taxon>
        <taxon>Fungi</taxon>
        <taxon>Dikarya</taxon>
        <taxon>Basidiomycota</taxon>
        <taxon>Pucciniomycotina</taxon>
        <taxon>Pucciniomycetes</taxon>
        <taxon>Pucciniales</taxon>
        <taxon>Pucciniaceae</taxon>
        <taxon>Puccinia</taxon>
    </lineage>
</organism>
<comment type="caution">
    <text evidence="1">The sequence shown here is derived from an EMBL/GenBank/DDBJ whole genome shotgun (WGS) entry which is preliminary data.</text>
</comment>
<evidence type="ECO:0000313" key="2">
    <source>
        <dbReference type="Proteomes" id="UP000235388"/>
    </source>
</evidence>
<name>A0A2N5S7Q8_9BASI</name>
<dbReference type="Proteomes" id="UP000235388">
    <property type="component" value="Unassembled WGS sequence"/>
</dbReference>
<sequence length="142" mass="15858">FFGLLWSEEATPLQLAHPVGLPDTASDRIVRCQHRTTLSDAGVGQHLSDDFQLIGWKSLKTLERLQDGRTIVVARHGIEHVVRFHVEETSRTTLFDTGSDRIIQSHVGQDGRTGFSNIALDNAVQCRVGQAHRMVFVAMLRT</sequence>
<gene>
    <name evidence="1" type="ORF">PCANC_20851</name>
</gene>
<dbReference type="EMBL" id="PGCJ01001114">
    <property type="protein sequence ID" value="PLW09258.1"/>
    <property type="molecule type" value="Genomic_DNA"/>
</dbReference>
<evidence type="ECO:0000313" key="1">
    <source>
        <dbReference type="EMBL" id="PLW09258.1"/>
    </source>
</evidence>